<reference evidence="6 7" key="1">
    <citation type="submission" date="2020-08" db="EMBL/GenBank/DDBJ databases">
        <title>Aphidius gifuensis genome sequencing and assembly.</title>
        <authorList>
            <person name="Du Z."/>
        </authorList>
    </citation>
    <scope>NUCLEOTIDE SEQUENCE [LARGE SCALE GENOMIC DNA]</scope>
    <source>
        <strain evidence="6">YNYX2018</strain>
        <tissue evidence="6">Adults</tissue>
    </source>
</reference>
<feature type="region of interest" description="Disordered" evidence="4">
    <location>
        <begin position="117"/>
        <end position="151"/>
    </location>
</feature>
<protein>
    <recommendedName>
        <fullName evidence="5">YEATS domain-containing protein</fullName>
    </recommendedName>
</protein>
<evidence type="ECO:0000313" key="6">
    <source>
        <dbReference type="EMBL" id="KAF7995699.1"/>
    </source>
</evidence>
<keyword evidence="3" id="KW-0175">Coiled coil</keyword>
<comment type="subcellular location">
    <subcellularLocation>
        <location evidence="2">Nucleus</location>
    </subcellularLocation>
</comment>
<dbReference type="InterPro" id="IPR055129">
    <property type="entry name" value="YEATS_dom"/>
</dbReference>
<gene>
    <name evidence="6" type="ORF">HCN44_006806</name>
</gene>
<feature type="compositionally biased region" description="Polar residues" evidence="4">
    <location>
        <begin position="170"/>
        <end position="179"/>
    </location>
</feature>
<feature type="region of interest" description="Disordered" evidence="4">
    <location>
        <begin position="167"/>
        <end position="204"/>
    </location>
</feature>
<keyword evidence="1 2" id="KW-0539">Nucleus</keyword>
<feature type="domain" description="YEATS" evidence="5">
    <location>
        <begin position="204"/>
        <end position="346"/>
    </location>
</feature>
<evidence type="ECO:0000256" key="4">
    <source>
        <dbReference type="SAM" id="MobiDB-lite"/>
    </source>
</evidence>
<dbReference type="Proteomes" id="UP000639338">
    <property type="component" value="Unassembled WGS sequence"/>
</dbReference>
<dbReference type="CDD" id="cd16907">
    <property type="entry name" value="YEATS_YEATS2_like"/>
    <property type="match status" value="1"/>
</dbReference>
<evidence type="ECO:0000313" key="7">
    <source>
        <dbReference type="Proteomes" id="UP000639338"/>
    </source>
</evidence>
<dbReference type="Gene3D" id="2.60.40.1970">
    <property type="entry name" value="YEATS domain"/>
    <property type="match status" value="1"/>
</dbReference>
<dbReference type="PROSITE" id="PS51037">
    <property type="entry name" value="YEATS"/>
    <property type="match status" value="1"/>
</dbReference>
<dbReference type="InterPro" id="IPR005033">
    <property type="entry name" value="YEATS"/>
</dbReference>
<dbReference type="PANTHER" id="PTHR23195">
    <property type="entry name" value="YEATS DOMAIN"/>
    <property type="match status" value="1"/>
</dbReference>
<dbReference type="InterPro" id="IPR055127">
    <property type="entry name" value="YEATS2_3HBD"/>
</dbReference>
<organism evidence="6 7">
    <name type="scientific">Aphidius gifuensis</name>
    <name type="common">Parasitoid wasp</name>
    <dbReference type="NCBI Taxonomy" id="684658"/>
    <lineage>
        <taxon>Eukaryota</taxon>
        <taxon>Metazoa</taxon>
        <taxon>Ecdysozoa</taxon>
        <taxon>Arthropoda</taxon>
        <taxon>Hexapoda</taxon>
        <taxon>Insecta</taxon>
        <taxon>Pterygota</taxon>
        <taxon>Neoptera</taxon>
        <taxon>Endopterygota</taxon>
        <taxon>Hymenoptera</taxon>
        <taxon>Apocrita</taxon>
        <taxon>Ichneumonoidea</taxon>
        <taxon>Braconidae</taxon>
        <taxon>Aphidiinae</taxon>
        <taxon>Aphidius</taxon>
    </lineage>
</organism>
<dbReference type="GO" id="GO:0005634">
    <property type="term" value="C:nucleus"/>
    <property type="evidence" value="ECO:0007669"/>
    <property type="project" value="UniProtKB-SubCell"/>
</dbReference>
<name>A0A835CT77_APHGI</name>
<comment type="caution">
    <text evidence="6">The sequence shown here is derived from an EMBL/GenBank/DDBJ whole genome shotgun (WGS) entry which is preliminary data.</text>
</comment>
<feature type="coiled-coil region" evidence="3">
    <location>
        <begin position="44"/>
        <end position="71"/>
    </location>
</feature>
<dbReference type="GO" id="GO:0006355">
    <property type="term" value="P:regulation of DNA-templated transcription"/>
    <property type="evidence" value="ECO:0007669"/>
    <property type="project" value="InterPro"/>
</dbReference>
<dbReference type="InterPro" id="IPR038704">
    <property type="entry name" value="YEAST_sf"/>
</dbReference>
<dbReference type="EMBL" id="JACMRX010000002">
    <property type="protein sequence ID" value="KAF7995699.1"/>
    <property type="molecule type" value="Genomic_DNA"/>
</dbReference>
<keyword evidence="7" id="KW-1185">Reference proteome</keyword>
<dbReference type="Pfam" id="PF03366">
    <property type="entry name" value="YEATS"/>
    <property type="match status" value="1"/>
</dbReference>
<feature type="compositionally biased region" description="Low complexity" evidence="4">
    <location>
        <begin position="122"/>
        <end position="151"/>
    </location>
</feature>
<evidence type="ECO:0000259" key="5">
    <source>
        <dbReference type="PROSITE" id="PS51037"/>
    </source>
</evidence>
<dbReference type="OrthoDB" id="1741717at2759"/>
<dbReference type="Pfam" id="PF22951">
    <property type="entry name" value="3HBD"/>
    <property type="match status" value="1"/>
</dbReference>
<evidence type="ECO:0000256" key="2">
    <source>
        <dbReference type="PROSITE-ProRule" id="PRU00376"/>
    </source>
</evidence>
<evidence type="ECO:0000256" key="1">
    <source>
        <dbReference type="ARBA" id="ARBA00023242"/>
    </source>
</evidence>
<dbReference type="AlphaFoldDB" id="A0A835CT77"/>
<evidence type="ECO:0000256" key="3">
    <source>
        <dbReference type="SAM" id="Coils"/>
    </source>
</evidence>
<accession>A0A835CT77</accession>
<sequence>MISMENLDDEDPDYAIPGPSNAIQNFHEETARKNKEKIIIQIVNKEFTKEIETKEKEIVKIQNRLDDALKTLHFLRTVIVNDYYNKKHCQPSIPQTTRQTRLHPAVKKLIGKSPKSKFQIPDISIPSTSKLSSSITSNDSSTNTKISSNNLSLESLKNQGIKNTEKRSLEINQSNNNNDFDPPKKIPRYIPPKKNVPDPLPPSRGERYKMAKRIIVGNFATLLPDDSRHDSATHKWQVYVNGPKEEPDISKFVSKVKFFLDPSYKPNDVVTVTNRPFNLTRRGWGEFPIRITLYFHDPANKSRDIVYNLKLFKNNPSRQGPVAENWYDIYIFRPNISDTVRDVNNHEKLITNYDKNINDTSIATDVNKLKNDKINRKIQTVSHVQYEHDYVNFISLGYKLEYKGEKHVTISHSPTKINQVNKTNDKLINVNNKNLANSRISVKQINCLNSVDENANKNCDVKKNGVFNDKSQLLKPLHINIPTSLEAIENERNLLNGTVKQLVNGKKLNNINEQENDNLILPNNQSKCLLKNSKNKKLNNLMINIKIDPSKSLMLNSNSNIPALKIVDSSDSLQPLINNNNLNGNHVNGDCSSKIINGKNKVKISDRAQYFNGILESLENIEIKETEALIRFIAKRIPLVTEYALDPDYRKIHPYAVEDEEEFLSYNTGKQRAIELYRAKMIRSILRKKIPEEQVWTLKELMIWCRYHGFTPVWPSIDDYHNTQKSSKLSGKSIQQENKELIYNTCTEPVELHEWIKTSKNSQNNNLSDDELIDIESLDIKDIKIEKTDSIINDDNKRLLELEMPKEITGLHTYVCQTVRQIGVKFGSEEIVTGVSHPVASHLLAKIAEKLMEDLLRISLARAFERNPNKSCPESLTLDDVRSAILSRDEFDIFTNSGLGTQQIDE</sequence>
<proteinExistence type="predicted"/>